<organism evidence="7 8">
    <name type="scientific">Marinicrinis lubricantis</name>
    <dbReference type="NCBI Taxonomy" id="2086470"/>
    <lineage>
        <taxon>Bacteria</taxon>
        <taxon>Bacillati</taxon>
        <taxon>Bacillota</taxon>
        <taxon>Bacilli</taxon>
        <taxon>Bacillales</taxon>
        <taxon>Paenibacillaceae</taxon>
    </lineage>
</organism>
<dbReference type="PROSITE" id="PS50110">
    <property type="entry name" value="RESPONSE_REGULATORY"/>
    <property type="match status" value="1"/>
</dbReference>
<dbReference type="InterPro" id="IPR001789">
    <property type="entry name" value="Sig_transdc_resp-reg_receiver"/>
</dbReference>
<keyword evidence="3" id="KW-0804">Transcription</keyword>
<evidence type="ECO:0000256" key="1">
    <source>
        <dbReference type="ARBA" id="ARBA00023015"/>
    </source>
</evidence>
<protein>
    <submittedName>
        <fullName evidence="7">Helix-turn-helix domain-containing protein</fullName>
    </submittedName>
</protein>
<evidence type="ECO:0000313" key="7">
    <source>
        <dbReference type="EMBL" id="MFC5985574.1"/>
    </source>
</evidence>
<reference evidence="8" key="1">
    <citation type="journal article" date="2019" name="Int. J. Syst. Evol. Microbiol.">
        <title>The Global Catalogue of Microorganisms (GCM) 10K type strain sequencing project: providing services to taxonomists for standard genome sequencing and annotation.</title>
        <authorList>
            <consortium name="The Broad Institute Genomics Platform"/>
            <consortium name="The Broad Institute Genome Sequencing Center for Infectious Disease"/>
            <person name="Wu L."/>
            <person name="Ma J."/>
        </authorList>
    </citation>
    <scope>NUCLEOTIDE SEQUENCE [LARGE SCALE GENOMIC DNA]</scope>
    <source>
        <strain evidence="8">CCM 8749</strain>
    </source>
</reference>
<evidence type="ECO:0000256" key="3">
    <source>
        <dbReference type="ARBA" id="ARBA00023163"/>
    </source>
</evidence>
<gene>
    <name evidence="7" type="ORF">ACFPXP_03865</name>
</gene>
<keyword evidence="2" id="KW-0238">DNA-binding</keyword>
<sequence>MYKVMLVDDDYPVIELLEEAVRWEALGLMLIGSFENGAKALEAAEADMPDILITDIGMPKMDGLTLIRRLKERSSNLRVAILSCHSEFEYAKQAMQLQVQDYIVKDTLHPDDLVPVLERMVKSLNDEQRLHLEQHRLRHMVDRSRDAMREKWVHGAMQQPLLREEMWSQELESFGLPAVGRVIVPVVGLMHDIRKARSLFVSDENLRFAVTNVLDEVIRESEAEAVLFPYQVKEWFILHSFRPTLAISTQEEVRRLLERIGWALRRILKLQMSFVIGERSQGGRQIKQNMRALLHNDRQRFYMSRSQIVPLCPATYGSEGDIFVHYDEAIRSLHECVLKEETEQLQSQAARWMQWIAAVQYAPETVKDWTLKLLLDIRLKHQAVNSFRGVPSLNSLHKEAADIGSLHELQDWLTSHLLHAAAAYKESGAGKMRREVLEAYEYVALHMDRRIGLEDIAEHLHLNPSYFSRLFKKETGETFIEYVTRMKMERAKELLDQTARSVAQICELLGYENQSYFIKLFKSFAGMTPLDYRHRGLKVK</sequence>
<dbReference type="SUPFAM" id="SSF46689">
    <property type="entry name" value="Homeodomain-like"/>
    <property type="match status" value="2"/>
</dbReference>
<dbReference type="CDD" id="cd17536">
    <property type="entry name" value="REC_YesN-like"/>
    <property type="match status" value="1"/>
</dbReference>
<evidence type="ECO:0000259" key="6">
    <source>
        <dbReference type="PROSITE" id="PS50110"/>
    </source>
</evidence>
<evidence type="ECO:0000256" key="2">
    <source>
        <dbReference type="ARBA" id="ARBA00023125"/>
    </source>
</evidence>
<feature type="domain" description="Response regulatory" evidence="6">
    <location>
        <begin position="3"/>
        <end position="120"/>
    </location>
</feature>
<dbReference type="InterPro" id="IPR011006">
    <property type="entry name" value="CheY-like_superfamily"/>
</dbReference>
<dbReference type="PANTHER" id="PTHR43280:SF2">
    <property type="entry name" value="HTH-TYPE TRANSCRIPTIONAL REGULATOR EXSA"/>
    <property type="match status" value="1"/>
</dbReference>
<dbReference type="InterPro" id="IPR009057">
    <property type="entry name" value="Homeodomain-like_sf"/>
</dbReference>
<dbReference type="SMART" id="SM00342">
    <property type="entry name" value="HTH_ARAC"/>
    <property type="match status" value="1"/>
</dbReference>
<dbReference type="SMART" id="SM00448">
    <property type="entry name" value="REC"/>
    <property type="match status" value="1"/>
</dbReference>
<dbReference type="PRINTS" id="PR00032">
    <property type="entry name" value="HTHARAC"/>
</dbReference>
<keyword evidence="4" id="KW-0597">Phosphoprotein</keyword>
<feature type="modified residue" description="4-aspartylphosphate" evidence="4">
    <location>
        <position position="55"/>
    </location>
</feature>
<keyword evidence="8" id="KW-1185">Reference proteome</keyword>
<dbReference type="RefSeq" id="WP_379892547.1">
    <property type="nucleotide sequence ID" value="NZ_CBCSCT010000018.1"/>
</dbReference>
<dbReference type="InterPro" id="IPR018060">
    <property type="entry name" value="HTH_AraC"/>
</dbReference>
<dbReference type="Gene3D" id="1.10.10.60">
    <property type="entry name" value="Homeodomain-like"/>
    <property type="match status" value="2"/>
</dbReference>
<dbReference type="PROSITE" id="PS00041">
    <property type="entry name" value="HTH_ARAC_FAMILY_1"/>
    <property type="match status" value="1"/>
</dbReference>
<dbReference type="SUPFAM" id="SSF52172">
    <property type="entry name" value="CheY-like"/>
    <property type="match status" value="1"/>
</dbReference>
<dbReference type="EMBL" id="JBHSQV010000028">
    <property type="protein sequence ID" value="MFC5985574.1"/>
    <property type="molecule type" value="Genomic_DNA"/>
</dbReference>
<name>A0ABW1IKI7_9BACL</name>
<proteinExistence type="predicted"/>
<evidence type="ECO:0000259" key="5">
    <source>
        <dbReference type="PROSITE" id="PS01124"/>
    </source>
</evidence>
<evidence type="ECO:0000313" key="8">
    <source>
        <dbReference type="Proteomes" id="UP001596250"/>
    </source>
</evidence>
<dbReference type="Gene3D" id="3.40.50.2300">
    <property type="match status" value="1"/>
</dbReference>
<evidence type="ECO:0000256" key="4">
    <source>
        <dbReference type="PROSITE-ProRule" id="PRU00169"/>
    </source>
</evidence>
<dbReference type="InterPro" id="IPR018062">
    <property type="entry name" value="HTH_AraC-typ_CS"/>
</dbReference>
<accession>A0ABW1IKI7</accession>
<dbReference type="Proteomes" id="UP001596250">
    <property type="component" value="Unassembled WGS sequence"/>
</dbReference>
<dbReference type="PANTHER" id="PTHR43280">
    <property type="entry name" value="ARAC-FAMILY TRANSCRIPTIONAL REGULATOR"/>
    <property type="match status" value="1"/>
</dbReference>
<comment type="caution">
    <text evidence="7">The sequence shown here is derived from an EMBL/GenBank/DDBJ whole genome shotgun (WGS) entry which is preliminary data.</text>
</comment>
<dbReference type="InterPro" id="IPR020449">
    <property type="entry name" value="Tscrpt_reg_AraC-type_HTH"/>
</dbReference>
<dbReference type="Pfam" id="PF00072">
    <property type="entry name" value="Response_reg"/>
    <property type="match status" value="1"/>
</dbReference>
<dbReference type="PROSITE" id="PS01124">
    <property type="entry name" value="HTH_ARAC_FAMILY_2"/>
    <property type="match status" value="1"/>
</dbReference>
<keyword evidence="1" id="KW-0805">Transcription regulation</keyword>
<feature type="domain" description="HTH araC/xylS-type" evidence="5">
    <location>
        <begin position="437"/>
        <end position="535"/>
    </location>
</feature>
<dbReference type="Pfam" id="PF12833">
    <property type="entry name" value="HTH_18"/>
    <property type="match status" value="1"/>
</dbReference>